<evidence type="ECO:0000313" key="4">
    <source>
        <dbReference type="Proteomes" id="UP000198406"/>
    </source>
</evidence>
<organism evidence="3 4">
    <name type="scientific">Fistulifera solaris</name>
    <name type="common">Oleaginous diatom</name>
    <dbReference type="NCBI Taxonomy" id="1519565"/>
    <lineage>
        <taxon>Eukaryota</taxon>
        <taxon>Sar</taxon>
        <taxon>Stramenopiles</taxon>
        <taxon>Ochrophyta</taxon>
        <taxon>Bacillariophyta</taxon>
        <taxon>Bacillariophyceae</taxon>
        <taxon>Bacillariophycidae</taxon>
        <taxon>Naviculales</taxon>
        <taxon>Naviculaceae</taxon>
        <taxon>Fistulifera</taxon>
    </lineage>
</organism>
<dbReference type="Proteomes" id="UP000198406">
    <property type="component" value="Unassembled WGS sequence"/>
</dbReference>
<feature type="region of interest" description="Disordered" evidence="2">
    <location>
        <begin position="285"/>
        <end position="307"/>
    </location>
</feature>
<evidence type="ECO:0000256" key="1">
    <source>
        <dbReference type="SAM" id="Coils"/>
    </source>
</evidence>
<keyword evidence="1" id="KW-0175">Coiled coil</keyword>
<dbReference type="AlphaFoldDB" id="A0A1Z5KED9"/>
<protein>
    <submittedName>
        <fullName evidence="3">Uncharacterized protein</fullName>
    </submittedName>
</protein>
<evidence type="ECO:0000256" key="2">
    <source>
        <dbReference type="SAM" id="MobiDB-lite"/>
    </source>
</evidence>
<name>A0A1Z5KED9_FISSO</name>
<reference evidence="3 4" key="1">
    <citation type="journal article" date="2015" name="Plant Cell">
        <title>Oil accumulation by the oleaginous diatom Fistulifera solaris as revealed by the genome and transcriptome.</title>
        <authorList>
            <person name="Tanaka T."/>
            <person name="Maeda Y."/>
            <person name="Veluchamy A."/>
            <person name="Tanaka M."/>
            <person name="Abida H."/>
            <person name="Marechal E."/>
            <person name="Bowler C."/>
            <person name="Muto M."/>
            <person name="Sunaga Y."/>
            <person name="Tanaka M."/>
            <person name="Yoshino T."/>
            <person name="Taniguchi T."/>
            <person name="Fukuda Y."/>
            <person name="Nemoto M."/>
            <person name="Matsumoto M."/>
            <person name="Wong P.S."/>
            <person name="Aburatani S."/>
            <person name="Fujibuchi W."/>
        </authorList>
    </citation>
    <scope>NUCLEOTIDE SEQUENCE [LARGE SCALE GENOMIC DNA]</scope>
    <source>
        <strain evidence="3 4">JPCC DA0580</strain>
    </source>
</reference>
<proteinExistence type="predicted"/>
<feature type="region of interest" description="Disordered" evidence="2">
    <location>
        <begin position="77"/>
        <end position="96"/>
    </location>
</feature>
<evidence type="ECO:0000313" key="3">
    <source>
        <dbReference type="EMBL" id="GAX24546.1"/>
    </source>
</evidence>
<feature type="compositionally biased region" description="Polar residues" evidence="2">
    <location>
        <begin position="297"/>
        <end position="307"/>
    </location>
</feature>
<comment type="caution">
    <text evidence="3">The sequence shown here is derived from an EMBL/GenBank/DDBJ whole genome shotgun (WGS) entry which is preliminary data.</text>
</comment>
<feature type="region of interest" description="Disordered" evidence="2">
    <location>
        <begin position="1"/>
        <end position="28"/>
    </location>
</feature>
<feature type="coiled-coil region" evidence="1">
    <location>
        <begin position="479"/>
        <end position="534"/>
    </location>
</feature>
<accession>A0A1Z5KED9</accession>
<dbReference type="InParanoid" id="A0A1Z5KED9"/>
<dbReference type="EMBL" id="BDSP01000211">
    <property type="protein sequence ID" value="GAX24546.1"/>
    <property type="molecule type" value="Genomic_DNA"/>
</dbReference>
<sequence>MTDIGEADATAQTPLNARLSKSPGRPSYADVRERFARRQQRKLEEERLRQARETLHVPTELTRTSAFMSPIIQATLKRGRETSHPAPKLISPTSVTHSIPRESHVLAVEENNKEDSQDADTNDQNVISRYPLLCAANLRQLESVTTPRLRHLQGRGSLLDSALLFSSCGAKRNEEDGLVRRSAQANQLKDQNAAELVHQRPALLACRADANTKKFAYQTIVNAGLMLGRTVTDCTVLSKDVYRLNSTVAHRQRDDDMDFFLHESGNFEEEAMDVTLRPDEQVMQSGSFARSPWDESSVPSQRTPSRASKNIHFTADASDFAQLHIRSTSDIPFLPDESTIEPNIDDFHTPLKEMPSWQNDDERETFSRPIATSHHLDAETNRGFGIKLNPRTAIAGLRLPSKPKLQDNVDLPCDLRQSGMDNQRGYTNLTLETSFYESPQRDLPDDEFRSFDRNDILETNKRIEDKGKDSYAATSPLEIASLRGEIVRLRIQIAEARTARFVTETEKVQAMLDRDHYQSAINELKTRASTVKREEDELWEQMESIAHARNMEAKQLKTDKARSFQNQNLEM</sequence>
<gene>
    <name evidence="3" type="ORF">FisN_4Hh065</name>
</gene>
<keyword evidence="4" id="KW-1185">Reference proteome</keyword>